<evidence type="ECO:0000313" key="1">
    <source>
        <dbReference type="EMBL" id="MXP30332.1"/>
    </source>
</evidence>
<comment type="caution">
    <text evidence="1">The sequence shown here is derived from an EMBL/GenBank/DDBJ whole genome shotgun (WGS) entry which is preliminary data.</text>
</comment>
<proteinExistence type="predicted"/>
<dbReference type="EMBL" id="WTYE01000001">
    <property type="protein sequence ID" value="MXP30332.1"/>
    <property type="molecule type" value="Genomic_DNA"/>
</dbReference>
<name>A0A845AI48_9SPHN</name>
<dbReference type="Proteomes" id="UP000446786">
    <property type="component" value="Unassembled WGS sequence"/>
</dbReference>
<dbReference type="AlphaFoldDB" id="A0A845AI48"/>
<accession>A0A845AI48</accession>
<keyword evidence="3" id="KW-1185">Reference proteome</keyword>
<dbReference type="EMBL" id="WTYE01000001">
    <property type="protein sequence ID" value="MXP33092.1"/>
    <property type="molecule type" value="Genomic_DNA"/>
</dbReference>
<organism evidence="1 3">
    <name type="scientific">Parerythrobacter jejuensis</name>
    <dbReference type="NCBI Taxonomy" id="795812"/>
    <lineage>
        <taxon>Bacteria</taxon>
        <taxon>Pseudomonadati</taxon>
        <taxon>Pseudomonadota</taxon>
        <taxon>Alphaproteobacteria</taxon>
        <taxon>Sphingomonadales</taxon>
        <taxon>Erythrobacteraceae</taxon>
        <taxon>Parerythrobacter</taxon>
    </lineage>
</organism>
<dbReference type="RefSeq" id="WP_160777891.1">
    <property type="nucleotide sequence ID" value="NZ_BAAAZF010000001.1"/>
</dbReference>
<evidence type="ECO:0000313" key="3">
    <source>
        <dbReference type="Proteomes" id="UP000446786"/>
    </source>
</evidence>
<evidence type="ECO:0000313" key="2">
    <source>
        <dbReference type="EMBL" id="MXP33092.1"/>
    </source>
</evidence>
<reference evidence="1 3" key="1">
    <citation type="submission" date="2019-12" db="EMBL/GenBank/DDBJ databases">
        <title>Genomic-based taxomic classification of the family Erythrobacteraceae.</title>
        <authorList>
            <person name="Xu L."/>
        </authorList>
    </citation>
    <scope>NUCLEOTIDE SEQUENCE [LARGE SCALE GENOMIC DNA]</scope>
    <source>
        <strain evidence="1 3">JCM 16677</strain>
    </source>
</reference>
<protein>
    <submittedName>
        <fullName evidence="1">Uncharacterized protein</fullName>
    </submittedName>
</protein>
<gene>
    <name evidence="1" type="ORF">GRI94_00680</name>
    <name evidence="2" type="ORF">GRI94_14770</name>
</gene>
<dbReference type="OrthoDB" id="9847760at2"/>
<sequence length="116" mass="12273">MSHWVLGSEEHPDGTRDVTINFNNDDSNGQMQGVLTLEGKDYAINGSWAASGSLPGRNASAFGLWGSNQSDATVYISAVGTMQGPGRAPESVTINVNRASSADDLQFAWDGVLKPM</sequence>